<accession>A0A1J1HDN6</accession>
<dbReference type="Pfam" id="PF04063">
    <property type="entry name" value="DUF383"/>
    <property type="match status" value="1"/>
</dbReference>
<dbReference type="InterPro" id="IPR007205">
    <property type="entry name" value="Protein_HGH1_N"/>
</dbReference>
<dbReference type="GeneID" id="39738186"/>
<name>A0A1J1HDN6_PLARL</name>
<sequence length="257" mass="30495">MAKEEEKYEENCIDLYIMIISNLTRCKEGIYKILDLKEDTNVDINEDKFFVSYYLNKLLYFFFLPIKPSVNKNINDKYIYVSHILINISSIKESSLFFKNVSFLNKISEQILNKDRFRAMLPFIINLCLNETTYNYLFDDNCILFPYILSYVYTNNYSLRNNNLYNSNNIDKNDNIHNLILQKATVLINCSIIKSRIIIILLYLCKRDYSREKLLNYGISDILKNWKSYEKDTELLSDIENITNKFEGKKDGEAFTS</sequence>
<reference evidence="2 3" key="1">
    <citation type="submission" date="2015-04" db="EMBL/GenBank/DDBJ databases">
        <authorList>
            <consortium name="Pathogen Informatics"/>
        </authorList>
    </citation>
    <scope>NUCLEOTIDE SEQUENCE [LARGE SCALE GENOMIC DNA]</scope>
    <source>
        <strain evidence="2 3">SGS1</strain>
    </source>
</reference>
<gene>
    <name evidence="2" type="ORF">PRELSG_1325300</name>
</gene>
<dbReference type="AlphaFoldDB" id="A0A1J1HDN6"/>
<dbReference type="Proteomes" id="UP000220158">
    <property type="component" value="Chromosome 13"/>
</dbReference>
<protein>
    <recommendedName>
        <fullName evidence="1">Protein HGH1 N-terminal domain-containing protein</fullName>
    </recommendedName>
</protein>
<evidence type="ECO:0000259" key="1">
    <source>
        <dbReference type="Pfam" id="PF04063"/>
    </source>
</evidence>
<organism evidence="2 3">
    <name type="scientific">Plasmodium relictum</name>
    <dbReference type="NCBI Taxonomy" id="85471"/>
    <lineage>
        <taxon>Eukaryota</taxon>
        <taxon>Sar</taxon>
        <taxon>Alveolata</taxon>
        <taxon>Apicomplexa</taxon>
        <taxon>Aconoidasida</taxon>
        <taxon>Haemosporida</taxon>
        <taxon>Plasmodiidae</taxon>
        <taxon>Plasmodium</taxon>
        <taxon>Plasmodium (Haemamoeba)</taxon>
    </lineage>
</organism>
<feature type="domain" description="Protein HGH1 N-terminal" evidence="1">
    <location>
        <begin position="9"/>
        <end position="153"/>
    </location>
</feature>
<dbReference type="KEGG" id="prel:PRELSG_1325300"/>
<evidence type="ECO:0000313" key="2">
    <source>
        <dbReference type="EMBL" id="CRH03895.1"/>
    </source>
</evidence>
<evidence type="ECO:0000313" key="3">
    <source>
        <dbReference type="Proteomes" id="UP000220158"/>
    </source>
</evidence>
<keyword evidence="3" id="KW-1185">Reference proteome</keyword>
<dbReference type="EMBL" id="LN835308">
    <property type="protein sequence ID" value="CRH03895.1"/>
    <property type="molecule type" value="Genomic_DNA"/>
</dbReference>
<dbReference type="OrthoDB" id="382655at2759"/>
<dbReference type="RefSeq" id="XP_028535901.1">
    <property type="nucleotide sequence ID" value="XM_028678791.1"/>
</dbReference>
<proteinExistence type="predicted"/>
<dbReference type="VEuPathDB" id="PlasmoDB:PRELSG_1325300"/>